<dbReference type="PANTHER" id="PTHR32035:SF3">
    <property type="entry name" value="SMALL RIBOSOMAL SUBUNIT PROTEIN MS38"/>
    <property type="match status" value="1"/>
</dbReference>
<dbReference type="InterPro" id="IPR013177">
    <property type="entry name" value="Ribosomal_mS38_C"/>
</dbReference>
<name>A0A9W8DSY2_9FUNG</name>
<comment type="caution">
    <text evidence="7">The sequence shown here is derived from an EMBL/GenBank/DDBJ whole genome shotgun (WGS) entry which is preliminary data.</text>
</comment>
<organism evidence="7 8">
    <name type="scientific">Mycoemilia scoparia</name>
    <dbReference type="NCBI Taxonomy" id="417184"/>
    <lineage>
        <taxon>Eukaryota</taxon>
        <taxon>Fungi</taxon>
        <taxon>Fungi incertae sedis</taxon>
        <taxon>Zoopagomycota</taxon>
        <taxon>Kickxellomycotina</taxon>
        <taxon>Kickxellomycetes</taxon>
        <taxon>Kickxellales</taxon>
        <taxon>Kickxellaceae</taxon>
        <taxon>Mycoemilia</taxon>
    </lineage>
</organism>
<evidence type="ECO:0000256" key="2">
    <source>
        <dbReference type="ARBA" id="ARBA00023128"/>
    </source>
</evidence>
<feature type="region of interest" description="Disordered" evidence="5">
    <location>
        <begin position="34"/>
        <end position="57"/>
    </location>
</feature>
<feature type="region of interest" description="Disordered" evidence="5">
    <location>
        <begin position="283"/>
        <end position="309"/>
    </location>
</feature>
<dbReference type="EMBL" id="JANBPU010000083">
    <property type="protein sequence ID" value="KAJ1917019.1"/>
    <property type="molecule type" value="Genomic_DNA"/>
</dbReference>
<dbReference type="OrthoDB" id="10608754at2759"/>
<dbReference type="SMART" id="SM01155">
    <property type="entry name" value="DUF1713"/>
    <property type="match status" value="1"/>
</dbReference>
<keyword evidence="8" id="KW-1185">Reference proteome</keyword>
<evidence type="ECO:0000256" key="4">
    <source>
        <dbReference type="ARBA" id="ARBA00035682"/>
    </source>
</evidence>
<dbReference type="GO" id="GO:0005739">
    <property type="term" value="C:mitochondrion"/>
    <property type="evidence" value="ECO:0007669"/>
    <property type="project" value="UniProtKB-SubCell"/>
</dbReference>
<accession>A0A9W8DSY2</accession>
<sequence>MATMLLRQTSKSLPTKTFSLLSLRRFYSESSSTKGRQSLGIAPKASSTSSSSSSGAARKYSGVTNSLPFSLDLQQSQLTNTQFYAQYRPLLGIEDVSNQNKSMRGVGSSSTVTPFNNKSNITRNENAQEIIPTYTAKSSFFMSIPDEAEIPEFIHRGVMAEVLFDHENGSTYSFVGKLKLCAEDKLELVQDYLENIQMNIENGDNTVGGGAGWSKRKENSIKRTLQTQTRIEKYFMDRQIDEWRKIDPNFVPAEHRHKVDVDGVSNGASSGVVEYRLTSILRKRKKKMNKHKQRKLRKRTRALRKKLGK</sequence>
<dbReference type="AlphaFoldDB" id="A0A9W8DSY2"/>
<dbReference type="Proteomes" id="UP001150538">
    <property type="component" value="Unassembled WGS sequence"/>
</dbReference>
<dbReference type="PANTHER" id="PTHR32035">
    <property type="entry name" value="AURORA KINASE A-INTERACTING PROTEIN"/>
    <property type="match status" value="1"/>
</dbReference>
<comment type="similarity">
    <text evidence="3">Belongs to the mitochondrion-specific ribosomal protein mS38 family.</text>
</comment>
<evidence type="ECO:0000313" key="7">
    <source>
        <dbReference type="EMBL" id="KAJ1917019.1"/>
    </source>
</evidence>
<protein>
    <recommendedName>
        <fullName evidence="4">Small ribosomal subunit protein mS38</fullName>
    </recommendedName>
</protein>
<reference evidence="7" key="1">
    <citation type="submission" date="2022-07" db="EMBL/GenBank/DDBJ databases">
        <title>Phylogenomic reconstructions and comparative analyses of Kickxellomycotina fungi.</title>
        <authorList>
            <person name="Reynolds N.K."/>
            <person name="Stajich J.E."/>
            <person name="Barry K."/>
            <person name="Grigoriev I.V."/>
            <person name="Crous P."/>
            <person name="Smith M.E."/>
        </authorList>
    </citation>
    <scope>NUCLEOTIDE SEQUENCE</scope>
    <source>
        <strain evidence="7">NBRC 100468</strain>
    </source>
</reference>
<evidence type="ECO:0000256" key="5">
    <source>
        <dbReference type="SAM" id="MobiDB-lite"/>
    </source>
</evidence>
<keyword evidence="2" id="KW-0496">Mitochondrion</keyword>
<evidence type="ECO:0000259" key="6">
    <source>
        <dbReference type="SMART" id="SM01155"/>
    </source>
</evidence>
<evidence type="ECO:0000313" key="8">
    <source>
        <dbReference type="Proteomes" id="UP001150538"/>
    </source>
</evidence>
<evidence type="ECO:0000256" key="1">
    <source>
        <dbReference type="ARBA" id="ARBA00004173"/>
    </source>
</evidence>
<proteinExistence type="inferred from homology"/>
<feature type="domain" description="Ribosomal protein mS38 C-terminal" evidence="6">
    <location>
        <begin position="276"/>
        <end position="309"/>
    </location>
</feature>
<evidence type="ECO:0000256" key="3">
    <source>
        <dbReference type="ARBA" id="ARBA00035647"/>
    </source>
</evidence>
<dbReference type="Pfam" id="PF08213">
    <property type="entry name" value="COX24_C"/>
    <property type="match status" value="1"/>
</dbReference>
<comment type="subcellular location">
    <subcellularLocation>
        <location evidence="1">Mitochondrion</location>
    </subcellularLocation>
</comment>
<gene>
    <name evidence="7" type="ORF">H4219_003428</name>
</gene>